<organism evidence="1 2">
    <name type="scientific">Candidatus Daviesbacteria bacterium RIFCSPHIGHO2_02_FULL_39_12</name>
    <dbReference type="NCBI Taxonomy" id="1797770"/>
    <lineage>
        <taxon>Bacteria</taxon>
        <taxon>Candidatus Daviesiibacteriota</taxon>
    </lineage>
</organism>
<evidence type="ECO:0000313" key="2">
    <source>
        <dbReference type="Proteomes" id="UP000177042"/>
    </source>
</evidence>
<dbReference type="AlphaFoldDB" id="A0A1F5JDX7"/>
<gene>
    <name evidence="1" type="ORF">A3C26_03010</name>
</gene>
<reference evidence="1 2" key="1">
    <citation type="journal article" date="2016" name="Nat. Commun.">
        <title>Thousands of microbial genomes shed light on interconnected biogeochemical processes in an aquifer system.</title>
        <authorList>
            <person name="Anantharaman K."/>
            <person name="Brown C.T."/>
            <person name="Hug L.A."/>
            <person name="Sharon I."/>
            <person name="Castelle C.J."/>
            <person name="Probst A.J."/>
            <person name="Thomas B.C."/>
            <person name="Singh A."/>
            <person name="Wilkins M.J."/>
            <person name="Karaoz U."/>
            <person name="Brodie E.L."/>
            <person name="Williams K.H."/>
            <person name="Hubbard S.S."/>
            <person name="Banfield J.F."/>
        </authorList>
    </citation>
    <scope>NUCLEOTIDE SEQUENCE [LARGE SCALE GENOMIC DNA]</scope>
</reference>
<accession>A0A1F5JDX7</accession>
<comment type="caution">
    <text evidence="1">The sequence shown here is derived from an EMBL/GenBank/DDBJ whole genome shotgun (WGS) entry which is preliminary data.</text>
</comment>
<proteinExistence type="predicted"/>
<dbReference type="EMBL" id="MFCX01000002">
    <property type="protein sequence ID" value="OGE26847.1"/>
    <property type="molecule type" value="Genomic_DNA"/>
</dbReference>
<sequence length="213" mass="24146">MQRGFARLFLIIAVLILVAFGVYRLTASFSKSPPPNFPNSPIVPDVSEFNNYSNESLGFSFKYAKDLTVKDDSEEEFNKRGNGNFRKNFKGYVIYEPAQVLGAVTVLGKDGSFDSAPLSVWVFDNPQELSSPQWFEKYWFYPFIWGVFAEPDKGHIRPENVSTVSGQTTKYGVVSYQPGSPKFLYLAGDKKIYLLRIIGNEGEKILQSFKFLE</sequence>
<name>A0A1F5JDX7_9BACT</name>
<protein>
    <submittedName>
        <fullName evidence="1">Uncharacterized protein</fullName>
    </submittedName>
</protein>
<evidence type="ECO:0000313" key="1">
    <source>
        <dbReference type="EMBL" id="OGE26847.1"/>
    </source>
</evidence>
<dbReference type="Proteomes" id="UP000177042">
    <property type="component" value="Unassembled WGS sequence"/>
</dbReference>